<comment type="caution">
    <text evidence="3">The sequence shown here is derived from an EMBL/GenBank/DDBJ whole genome shotgun (WGS) entry which is preliminary data.</text>
</comment>
<dbReference type="CDD" id="cd00038">
    <property type="entry name" value="CAP_ED"/>
    <property type="match status" value="1"/>
</dbReference>
<keyword evidence="4" id="KW-1185">Reference proteome</keyword>
<dbReference type="SMART" id="SM00100">
    <property type="entry name" value="cNMP"/>
    <property type="match status" value="1"/>
</dbReference>
<keyword evidence="1" id="KW-0812">Transmembrane</keyword>
<feature type="transmembrane region" description="Helical" evidence="1">
    <location>
        <begin position="35"/>
        <end position="55"/>
    </location>
</feature>
<dbReference type="EMBL" id="QFFF01000001">
    <property type="protein sequence ID" value="PWG03470.1"/>
    <property type="molecule type" value="Genomic_DNA"/>
</dbReference>
<protein>
    <submittedName>
        <fullName evidence="3">Cyclic nucleotide-binding protein</fullName>
    </submittedName>
</protein>
<gene>
    <name evidence="3" type="ORF">DF286_11760</name>
</gene>
<evidence type="ECO:0000259" key="2">
    <source>
        <dbReference type="PROSITE" id="PS50042"/>
    </source>
</evidence>
<dbReference type="OrthoDB" id="7446736at2"/>
<dbReference type="Gene3D" id="2.60.120.10">
    <property type="entry name" value="Jelly Rolls"/>
    <property type="match status" value="1"/>
</dbReference>
<dbReference type="RefSeq" id="WP_109271608.1">
    <property type="nucleotide sequence ID" value="NZ_QFFF01000001.1"/>
</dbReference>
<evidence type="ECO:0000313" key="3">
    <source>
        <dbReference type="EMBL" id="PWG03470.1"/>
    </source>
</evidence>
<name>A0A2U2J546_9SPHN</name>
<feature type="domain" description="Cyclic nucleotide-binding" evidence="2">
    <location>
        <begin position="98"/>
        <end position="213"/>
    </location>
</feature>
<accession>A0A2U2J546</accession>
<proteinExistence type="predicted"/>
<dbReference type="Pfam" id="PF00027">
    <property type="entry name" value="cNMP_binding"/>
    <property type="match status" value="1"/>
</dbReference>
<dbReference type="SUPFAM" id="SSF51206">
    <property type="entry name" value="cAMP-binding domain-like"/>
    <property type="match status" value="1"/>
</dbReference>
<evidence type="ECO:0000313" key="4">
    <source>
        <dbReference type="Proteomes" id="UP000245916"/>
    </source>
</evidence>
<keyword evidence="1" id="KW-0472">Membrane</keyword>
<organism evidence="3 4">
    <name type="scientific">Allosphingosinicella humi</name>
    <dbReference type="NCBI Taxonomy" id="2068657"/>
    <lineage>
        <taxon>Bacteria</taxon>
        <taxon>Pseudomonadati</taxon>
        <taxon>Pseudomonadota</taxon>
        <taxon>Alphaproteobacteria</taxon>
        <taxon>Sphingomonadales</taxon>
        <taxon>Sphingomonadaceae</taxon>
        <taxon>Allosphingosinicella</taxon>
    </lineage>
</organism>
<reference evidence="3 4" key="1">
    <citation type="submission" date="2018-05" db="EMBL/GenBank/DDBJ databases">
        <title>Genome of Sphingosinicella humi QZX222.</title>
        <authorList>
            <person name="Qiao Z."/>
            <person name="Wang G."/>
        </authorList>
    </citation>
    <scope>NUCLEOTIDE SEQUENCE [LARGE SCALE GENOMIC DNA]</scope>
    <source>
        <strain evidence="3 4">QZX222</strain>
    </source>
</reference>
<dbReference type="PROSITE" id="PS50042">
    <property type="entry name" value="CNMP_BINDING_3"/>
    <property type="match status" value="1"/>
</dbReference>
<feature type="transmembrane region" description="Helical" evidence="1">
    <location>
        <begin position="6"/>
        <end position="28"/>
    </location>
</feature>
<dbReference type="InterPro" id="IPR018490">
    <property type="entry name" value="cNMP-bd_dom_sf"/>
</dbReference>
<evidence type="ECO:0000256" key="1">
    <source>
        <dbReference type="SAM" id="Phobius"/>
    </source>
</evidence>
<dbReference type="AlphaFoldDB" id="A0A2U2J546"/>
<feature type="transmembrane region" description="Helical" evidence="1">
    <location>
        <begin position="61"/>
        <end position="80"/>
    </location>
</feature>
<keyword evidence="1" id="KW-1133">Transmembrane helix</keyword>
<dbReference type="InterPro" id="IPR000595">
    <property type="entry name" value="cNMP-bd_dom"/>
</dbReference>
<dbReference type="InterPro" id="IPR014710">
    <property type="entry name" value="RmlC-like_jellyroll"/>
</dbReference>
<sequence length="233" mass="24812">MTAEGLGSAFTAGGLIGQLAFLLLVLGVMSGHFKLARAFIAIAALIGLCHALFWTGNVVAAFWWGLLMVASLLVLGRRLIENARTRFTEEEEAMLSGVLSALPRSRARHLLDQGFWLSGRAGDVLTREEEAVTHLFYLSSGEARVMSHGKRVGTCRAGDLIGEVTVLSGDAASATVILDGPARFWCAPAEALRPYLAAHEDVRHALEQGFTASLKAKLRASNERIAKAGGVAA</sequence>
<dbReference type="Proteomes" id="UP000245916">
    <property type="component" value="Unassembled WGS sequence"/>
</dbReference>